<reference evidence="2 3" key="1">
    <citation type="submission" date="2022-02" db="EMBL/GenBank/DDBJ databases">
        <title>Paenibacillus sp. MBLB1776 Whole Genome Shotgun Sequencing.</title>
        <authorList>
            <person name="Hwang C.Y."/>
            <person name="Cho E.-S."/>
            <person name="Seo M.-J."/>
        </authorList>
    </citation>
    <scope>NUCLEOTIDE SEQUENCE [LARGE SCALE GENOMIC DNA]</scope>
    <source>
        <strain evidence="2 3">MBLB1776</strain>
    </source>
</reference>
<dbReference type="Proteomes" id="UP001305702">
    <property type="component" value="Chromosome"/>
</dbReference>
<dbReference type="EMBL" id="CP130318">
    <property type="protein sequence ID" value="WNQ12666.1"/>
    <property type="molecule type" value="Genomic_DNA"/>
</dbReference>
<evidence type="ECO:0000313" key="3">
    <source>
        <dbReference type="Proteomes" id="UP001305702"/>
    </source>
</evidence>
<keyword evidence="1" id="KW-0732">Signal</keyword>
<dbReference type="KEGG" id="paun:MJA45_06445"/>
<dbReference type="RefSeq" id="WP_315606444.1">
    <property type="nucleotide sequence ID" value="NZ_CP130318.1"/>
</dbReference>
<organism evidence="2 3">
    <name type="scientific">Paenibacillus aurantius</name>
    <dbReference type="NCBI Taxonomy" id="2918900"/>
    <lineage>
        <taxon>Bacteria</taxon>
        <taxon>Bacillati</taxon>
        <taxon>Bacillota</taxon>
        <taxon>Bacilli</taxon>
        <taxon>Bacillales</taxon>
        <taxon>Paenibacillaceae</taxon>
        <taxon>Paenibacillus</taxon>
    </lineage>
</organism>
<proteinExistence type="predicted"/>
<name>A0AA96LF85_9BACL</name>
<keyword evidence="3" id="KW-1185">Reference proteome</keyword>
<feature type="signal peptide" evidence="1">
    <location>
        <begin position="1"/>
        <end position="25"/>
    </location>
</feature>
<gene>
    <name evidence="2" type="ORF">MJA45_06445</name>
</gene>
<evidence type="ECO:0000256" key="1">
    <source>
        <dbReference type="SAM" id="SignalP"/>
    </source>
</evidence>
<dbReference type="AlphaFoldDB" id="A0AA96LF85"/>
<feature type="chain" id="PRO_5041645435" evidence="1">
    <location>
        <begin position="26"/>
        <end position="92"/>
    </location>
</feature>
<sequence>MGRLQRWAAAVVLVCFLLSPVSAYASSGGLEVTDAKYGFFSKWLGSLFSHDDSWEFHINWPNGEDAKDWCEKNDRLCQLDESYEIWKKWFCY</sequence>
<accession>A0AA96LF85</accession>
<evidence type="ECO:0000313" key="2">
    <source>
        <dbReference type="EMBL" id="WNQ12666.1"/>
    </source>
</evidence>
<protein>
    <submittedName>
        <fullName evidence="2">Uncharacterized protein</fullName>
    </submittedName>
</protein>